<feature type="compositionally biased region" description="Low complexity" evidence="1">
    <location>
        <begin position="233"/>
        <end position="247"/>
    </location>
</feature>
<dbReference type="RefSeq" id="WP_187714732.1">
    <property type="nucleotide sequence ID" value="NZ_CP060780.1"/>
</dbReference>
<feature type="compositionally biased region" description="Basic and acidic residues" evidence="1">
    <location>
        <begin position="157"/>
        <end position="166"/>
    </location>
</feature>
<organism evidence="2 3">
    <name type="scientific">Sphingomonas daechungensis</name>
    <dbReference type="NCBI Taxonomy" id="1176646"/>
    <lineage>
        <taxon>Bacteria</taxon>
        <taxon>Pseudomonadati</taxon>
        <taxon>Pseudomonadota</taxon>
        <taxon>Alphaproteobacteria</taxon>
        <taxon>Sphingomonadales</taxon>
        <taxon>Sphingomonadaceae</taxon>
        <taxon>Sphingomonas</taxon>
    </lineage>
</organism>
<dbReference type="EMBL" id="CP060780">
    <property type="protein sequence ID" value="QNP43302.1"/>
    <property type="molecule type" value="Genomic_DNA"/>
</dbReference>
<gene>
    <name evidence="2" type="ORF">H9L15_15625</name>
</gene>
<proteinExistence type="predicted"/>
<sequence>MDRLNFIGSWTREEGAPTVQQLGDPVIDTPGTRVFDFTTGQTVLVTATSGGNPALLADRRNVFKIGGNWKPFQEKDLRLRAEYVHSRLDRPISTFPGVTAEIEAAFPTRFVRDSTGQLVSVDFRPVNYDEARKDTIRWGFDFTKSLTSARPSQAAIERFRARRPAESRQSGQAGQDAPPQGPAPAGAAPPAEGAGPPPGGFGVVVQAADLADLVVDSGGSEAAVAVRAGGCNSRSLTRSTSSTRSRSVQGLRSSTTSMEMLRDRAEGLRGISSKRRPAITTTGSAPVSRRIGGPARMSTAATATISTSRRCRLSTSGFSPTSASASISCPSIHGSAAARSDWR</sequence>
<keyword evidence="3" id="KW-1185">Reference proteome</keyword>
<dbReference type="Proteomes" id="UP000516134">
    <property type="component" value="Chromosome"/>
</dbReference>
<accession>A0ABX6T331</accession>
<feature type="region of interest" description="Disordered" evidence="1">
    <location>
        <begin position="151"/>
        <end position="200"/>
    </location>
</feature>
<feature type="compositionally biased region" description="Low complexity" evidence="1">
    <location>
        <begin position="171"/>
        <end position="194"/>
    </location>
</feature>
<evidence type="ECO:0000256" key="1">
    <source>
        <dbReference type="SAM" id="MobiDB-lite"/>
    </source>
</evidence>
<name>A0ABX6T331_9SPHN</name>
<evidence type="ECO:0000313" key="3">
    <source>
        <dbReference type="Proteomes" id="UP000516134"/>
    </source>
</evidence>
<feature type="region of interest" description="Disordered" evidence="1">
    <location>
        <begin position="230"/>
        <end position="287"/>
    </location>
</feature>
<protein>
    <submittedName>
        <fullName evidence="2">Uncharacterized protein</fullName>
    </submittedName>
</protein>
<feature type="region of interest" description="Disordered" evidence="1">
    <location>
        <begin position="312"/>
        <end position="343"/>
    </location>
</feature>
<reference evidence="2 3" key="1">
    <citation type="submission" date="2020-08" db="EMBL/GenBank/DDBJ databases">
        <title>Genome sequence of Sphingomonas daechungensis KACC 18115T.</title>
        <authorList>
            <person name="Hyun D.-W."/>
            <person name="Bae J.-W."/>
        </authorList>
    </citation>
    <scope>NUCLEOTIDE SEQUENCE [LARGE SCALE GENOMIC DNA]</scope>
    <source>
        <strain evidence="2 3">KACC 18115</strain>
    </source>
</reference>
<feature type="compositionally biased region" description="Polar residues" evidence="1">
    <location>
        <begin position="313"/>
        <end position="329"/>
    </location>
</feature>
<feature type="compositionally biased region" description="Polar residues" evidence="1">
    <location>
        <begin position="248"/>
        <end position="258"/>
    </location>
</feature>
<evidence type="ECO:0000313" key="2">
    <source>
        <dbReference type="EMBL" id="QNP43302.1"/>
    </source>
</evidence>